<dbReference type="InterPro" id="IPR013401">
    <property type="entry name" value="T3SS_LcrE"/>
</dbReference>
<dbReference type="GO" id="GO:0019867">
    <property type="term" value="C:outer membrane"/>
    <property type="evidence" value="ECO:0007669"/>
    <property type="project" value="InterPro"/>
</dbReference>
<dbReference type="Pfam" id="PF07201">
    <property type="entry name" value="HrpJ"/>
    <property type="match status" value="1"/>
</dbReference>
<comment type="caution">
    <text evidence="3">The sequence shown here is derived from an EMBL/GenBank/DDBJ whole genome shotgun (WGS) entry which is preliminary data.</text>
</comment>
<dbReference type="InterPro" id="IPR010812">
    <property type="entry name" value="HrpJ-like"/>
</dbReference>
<dbReference type="OrthoDB" id="7028879at2"/>
<evidence type="ECO:0000313" key="4">
    <source>
        <dbReference type="Proteomes" id="UP000033662"/>
    </source>
</evidence>
<dbReference type="Gene3D" id="1.10.150.630">
    <property type="match status" value="1"/>
</dbReference>
<dbReference type="AlphaFoldDB" id="A0A0F4XPG9"/>
<dbReference type="GO" id="GO:0009986">
    <property type="term" value="C:cell surface"/>
    <property type="evidence" value="ECO:0007669"/>
    <property type="project" value="InterPro"/>
</dbReference>
<name>A0A0F4XPG9_9PSED</name>
<dbReference type="EMBL" id="JZXC01000012">
    <property type="protein sequence ID" value="KKA07308.1"/>
    <property type="molecule type" value="Genomic_DNA"/>
</dbReference>
<protein>
    <submittedName>
        <fullName evidence="3">Type III secretion regulator InvE</fullName>
    </submittedName>
</protein>
<evidence type="ECO:0000259" key="2">
    <source>
        <dbReference type="Pfam" id="PF07201"/>
    </source>
</evidence>
<dbReference type="PRINTS" id="PR01344">
    <property type="entry name" value="INVEPROTEIN"/>
</dbReference>
<dbReference type="SUPFAM" id="SSF140591">
    <property type="entry name" value="Type III secretion system domain"/>
    <property type="match status" value="1"/>
</dbReference>
<dbReference type="GO" id="GO:0050709">
    <property type="term" value="P:negative regulation of protein secretion"/>
    <property type="evidence" value="ECO:0007669"/>
    <property type="project" value="InterPro"/>
</dbReference>
<feature type="domain" description="Hypersensitivity response secretion-like HrpJ" evidence="2">
    <location>
        <begin position="52"/>
        <end position="208"/>
    </location>
</feature>
<dbReference type="InterPro" id="IPR003520">
    <property type="entry name" value="Invas_InvE"/>
</dbReference>
<organism evidence="3 4">
    <name type="scientific">Pseudomonas kilonensis</name>
    <dbReference type="NCBI Taxonomy" id="132476"/>
    <lineage>
        <taxon>Bacteria</taxon>
        <taxon>Pseudomonadati</taxon>
        <taxon>Pseudomonadota</taxon>
        <taxon>Gammaproteobacteria</taxon>
        <taxon>Pseudomonadales</taxon>
        <taxon>Pseudomonadaceae</taxon>
        <taxon>Pseudomonas</taxon>
    </lineage>
</organism>
<dbReference type="PATRIC" id="fig|132476.4.peg.976"/>
<sequence>MILPPVSLGGRAAQARLNAEKAAEHPQPQVDAEAGLDDSATAAVAQRIVQISDELSAALTQFRGRRLFELKSETLTDTFERVLEDDTVPKARQVLSLARLADKPVAWLLQMARSLFPDDSDLALVLRALLRRRNLETRTRQRLETLLQTVVAQGSPKRMNAGINAALKARMFGRSMAVRAGLLRETYRDFLESDEGPLSCYQDWIALYGPAQRTNVLAFIEAALLTDISAQDPSCSRIEFGQLLTRVTDLKRLRSADALFIGAVLGDALLCRHNPHEADWLVFLLGVLTYPDDLDQLLLGALGEGVLLSAHRERSTVLQAVRRLSLQLPPPLFADEEAPQRLAIQFTRLADVAYAHECIEQHQSGGRP</sequence>
<proteinExistence type="predicted"/>
<gene>
    <name evidence="3" type="ORF">VP02_14395</name>
</gene>
<accession>A0A0F4XPG9</accession>
<feature type="region of interest" description="Disordered" evidence="1">
    <location>
        <begin position="17"/>
        <end position="36"/>
    </location>
</feature>
<dbReference type="NCBIfam" id="TIGR02568">
    <property type="entry name" value="LcrE"/>
    <property type="match status" value="1"/>
</dbReference>
<evidence type="ECO:0000256" key="1">
    <source>
        <dbReference type="SAM" id="MobiDB-lite"/>
    </source>
</evidence>
<reference evidence="3 4" key="1">
    <citation type="submission" date="2015-03" db="EMBL/GenBank/DDBJ databases">
        <title>Pseudomonas fluorescens 1855-344 Genome sequencing and assembly.</title>
        <authorList>
            <person name="Eng W.W.H."/>
            <person name="Gan H.M."/>
            <person name="Savka M.A."/>
        </authorList>
    </citation>
    <scope>NUCLEOTIDE SEQUENCE [LARGE SCALE GENOMIC DNA]</scope>
    <source>
        <strain evidence="3 4">1855-344</strain>
    </source>
</reference>
<dbReference type="GO" id="GO:0030254">
    <property type="term" value="P:protein secretion by the type III secretion system"/>
    <property type="evidence" value="ECO:0007669"/>
    <property type="project" value="InterPro"/>
</dbReference>
<evidence type="ECO:0000313" key="3">
    <source>
        <dbReference type="EMBL" id="KKA07308.1"/>
    </source>
</evidence>
<dbReference type="Proteomes" id="UP000033662">
    <property type="component" value="Unassembled WGS sequence"/>
</dbReference>